<keyword evidence="1" id="KW-1133">Transmembrane helix</keyword>
<keyword evidence="1" id="KW-0472">Membrane</keyword>
<evidence type="ECO:0000313" key="2">
    <source>
        <dbReference type="EMBL" id="KAK0466951.1"/>
    </source>
</evidence>
<evidence type="ECO:0000256" key="1">
    <source>
        <dbReference type="SAM" id="Phobius"/>
    </source>
</evidence>
<organism evidence="2 3">
    <name type="scientific">Armillaria tabescens</name>
    <name type="common">Ringless honey mushroom</name>
    <name type="synonym">Agaricus tabescens</name>
    <dbReference type="NCBI Taxonomy" id="1929756"/>
    <lineage>
        <taxon>Eukaryota</taxon>
        <taxon>Fungi</taxon>
        <taxon>Dikarya</taxon>
        <taxon>Basidiomycota</taxon>
        <taxon>Agaricomycotina</taxon>
        <taxon>Agaricomycetes</taxon>
        <taxon>Agaricomycetidae</taxon>
        <taxon>Agaricales</taxon>
        <taxon>Marasmiineae</taxon>
        <taxon>Physalacriaceae</taxon>
        <taxon>Desarmillaria</taxon>
    </lineage>
</organism>
<evidence type="ECO:0000313" key="3">
    <source>
        <dbReference type="Proteomes" id="UP001175211"/>
    </source>
</evidence>
<dbReference type="GeneID" id="85354864"/>
<keyword evidence="3" id="KW-1185">Reference proteome</keyword>
<feature type="transmembrane region" description="Helical" evidence="1">
    <location>
        <begin position="6"/>
        <end position="24"/>
    </location>
</feature>
<proteinExistence type="predicted"/>
<name>A0AA39NJT3_ARMTA</name>
<protein>
    <submittedName>
        <fullName evidence="2">Uncharacterized protein</fullName>
    </submittedName>
</protein>
<gene>
    <name evidence="2" type="ORF">EV420DRAFT_1506361</name>
</gene>
<reference evidence="2" key="1">
    <citation type="submission" date="2023-06" db="EMBL/GenBank/DDBJ databases">
        <authorList>
            <consortium name="Lawrence Berkeley National Laboratory"/>
            <person name="Ahrendt S."/>
            <person name="Sahu N."/>
            <person name="Indic B."/>
            <person name="Wong-Bajracharya J."/>
            <person name="Merenyi Z."/>
            <person name="Ke H.-M."/>
            <person name="Monk M."/>
            <person name="Kocsube S."/>
            <person name="Drula E."/>
            <person name="Lipzen A."/>
            <person name="Balint B."/>
            <person name="Henrissat B."/>
            <person name="Andreopoulos B."/>
            <person name="Martin F.M."/>
            <person name="Harder C.B."/>
            <person name="Rigling D."/>
            <person name="Ford K.L."/>
            <person name="Foster G.D."/>
            <person name="Pangilinan J."/>
            <person name="Papanicolaou A."/>
            <person name="Barry K."/>
            <person name="LaButti K."/>
            <person name="Viragh M."/>
            <person name="Koriabine M."/>
            <person name="Yan M."/>
            <person name="Riley R."/>
            <person name="Champramary S."/>
            <person name="Plett K.L."/>
            <person name="Tsai I.J."/>
            <person name="Slot J."/>
            <person name="Sipos G."/>
            <person name="Plett J."/>
            <person name="Nagy L.G."/>
            <person name="Grigoriev I.V."/>
        </authorList>
    </citation>
    <scope>NUCLEOTIDE SEQUENCE</scope>
    <source>
        <strain evidence="2">CCBAS 213</strain>
    </source>
</reference>
<accession>A0AA39NJT3</accession>
<comment type="caution">
    <text evidence="2">The sequence shown here is derived from an EMBL/GenBank/DDBJ whole genome shotgun (WGS) entry which is preliminary data.</text>
</comment>
<keyword evidence="1" id="KW-0812">Transmembrane</keyword>
<dbReference type="RefSeq" id="XP_060337543.1">
    <property type="nucleotide sequence ID" value="XM_060471316.1"/>
</dbReference>
<dbReference type="EMBL" id="JAUEPS010000003">
    <property type="protein sequence ID" value="KAK0466951.1"/>
    <property type="molecule type" value="Genomic_DNA"/>
</dbReference>
<dbReference type="Proteomes" id="UP001175211">
    <property type="component" value="Unassembled WGS sequence"/>
</dbReference>
<sequence length="72" mass="8337">MTHHAIFTIFLHFFIFFILLALFGNRGQGFSERLYLFRYMTQDIVILVQVTQSFVISEGLFGCQARPVFGAN</sequence>
<dbReference type="AlphaFoldDB" id="A0AA39NJT3"/>